<gene>
    <name evidence="3" type="ORF">ACFQ5X_33795</name>
</gene>
<proteinExistence type="predicted"/>
<dbReference type="EMBL" id="JBHTMM010000060">
    <property type="protein sequence ID" value="MFD1310796.1"/>
    <property type="molecule type" value="Genomic_DNA"/>
</dbReference>
<feature type="compositionally biased region" description="Basic and acidic residues" evidence="1">
    <location>
        <begin position="68"/>
        <end position="77"/>
    </location>
</feature>
<dbReference type="Pfam" id="PF20087">
    <property type="entry name" value="DUF6479"/>
    <property type="match status" value="1"/>
</dbReference>
<evidence type="ECO:0000256" key="2">
    <source>
        <dbReference type="SAM" id="Phobius"/>
    </source>
</evidence>
<accession>A0ABW3XPJ8</accession>
<feature type="region of interest" description="Disordered" evidence="1">
    <location>
        <begin position="45"/>
        <end position="126"/>
    </location>
</feature>
<evidence type="ECO:0000256" key="1">
    <source>
        <dbReference type="SAM" id="MobiDB-lite"/>
    </source>
</evidence>
<dbReference type="RefSeq" id="WP_381329935.1">
    <property type="nucleotide sequence ID" value="NZ_JBHTMM010000060.1"/>
</dbReference>
<organism evidence="3 4">
    <name type="scientific">Streptomyces kaempferi</name>
    <dbReference type="NCBI Taxonomy" id="333725"/>
    <lineage>
        <taxon>Bacteria</taxon>
        <taxon>Bacillati</taxon>
        <taxon>Actinomycetota</taxon>
        <taxon>Actinomycetes</taxon>
        <taxon>Kitasatosporales</taxon>
        <taxon>Streptomycetaceae</taxon>
        <taxon>Streptomyces</taxon>
    </lineage>
</organism>
<keyword evidence="2" id="KW-0812">Transmembrane</keyword>
<feature type="compositionally biased region" description="Gly residues" evidence="1">
    <location>
        <begin position="112"/>
        <end position="126"/>
    </location>
</feature>
<dbReference type="Proteomes" id="UP001597058">
    <property type="component" value="Unassembled WGS sequence"/>
</dbReference>
<feature type="transmembrane region" description="Helical" evidence="2">
    <location>
        <begin position="20"/>
        <end position="43"/>
    </location>
</feature>
<comment type="caution">
    <text evidence="3">The sequence shown here is derived from an EMBL/GenBank/DDBJ whole genome shotgun (WGS) entry which is preliminary data.</text>
</comment>
<keyword evidence="4" id="KW-1185">Reference proteome</keyword>
<keyword evidence="2" id="KW-1133">Transmembrane helix</keyword>
<evidence type="ECO:0000313" key="3">
    <source>
        <dbReference type="EMBL" id="MFD1310796.1"/>
    </source>
</evidence>
<reference evidence="4" key="1">
    <citation type="journal article" date="2019" name="Int. J. Syst. Evol. Microbiol.">
        <title>The Global Catalogue of Microorganisms (GCM) 10K type strain sequencing project: providing services to taxonomists for standard genome sequencing and annotation.</title>
        <authorList>
            <consortium name="The Broad Institute Genomics Platform"/>
            <consortium name="The Broad Institute Genome Sequencing Center for Infectious Disease"/>
            <person name="Wu L."/>
            <person name="Ma J."/>
        </authorList>
    </citation>
    <scope>NUCLEOTIDE SEQUENCE [LARGE SCALE GENOMIC DNA]</scope>
    <source>
        <strain evidence="4">CGMCC 4.7020</strain>
    </source>
</reference>
<sequence>MLTMQNTELQFTAVSDAARGTIGAFLGGLVIAGALVWAVRLGVKVRRREPRRPRPDEQPKLPQSGPVREVREMREPDDIPLAADGGERLRPRNLHASGSKRSANQDVPRWNPGGGSSFGSGGSGKA</sequence>
<evidence type="ECO:0000313" key="4">
    <source>
        <dbReference type="Proteomes" id="UP001597058"/>
    </source>
</evidence>
<protein>
    <submittedName>
        <fullName evidence="3">DUF6479 family protein</fullName>
    </submittedName>
</protein>
<keyword evidence="2" id="KW-0472">Membrane</keyword>
<name>A0ABW3XPJ8_9ACTN</name>
<dbReference type="InterPro" id="IPR045513">
    <property type="entry name" value="DUF6479"/>
</dbReference>